<evidence type="ECO:0000256" key="1">
    <source>
        <dbReference type="ARBA" id="ARBA00023002"/>
    </source>
</evidence>
<evidence type="ECO:0000256" key="2">
    <source>
        <dbReference type="ARBA" id="ARBA00023027"/>
    </source>
</evidence>
<dbReference type="InterPro" id="IPR052128">
    <property type="entry name" value="Oxidoreductase_NAD-binding"/>
</dbReference>
<dbReference type="PANTHER" id="PTHR46505">
    <property type="entry name" value="OXIDOREDUCTASE NAD-BINDING DOMAIN-CONTAINING PROTEIN 1"/>
    <property type="match status" value="1"/>
</dbReference>
<dbReference type="PANTHER" id="PTHR46505:SF1">
    <property type="entry name" value="OXIDOREDUCTASE NAD-BINDING DOMAIN-CONTAINING PROTEIN 1"/>
    <property type="match status" value="1"/>
</dbReference>
<accession>A0AAD2G2M0</accession>
<protein>
    <recommendedName>
        <fullName evidence="3">Oxidoreductase NAD-binding domain-containing protein 1</fullName>
    </recommendedName>
</protein>
<feature type="domain" description="FAD-binding FR-type" evidence="4">
    <location>
        <begin position="1"/>
        <end position="101"/>
    </location>
</feature>
<dbReference type="AlphaFoldDB" id="A0AAD2G2M0"/>
<comment type="caution">
    <text evidence="5">The sequence shown here is derived from an EMBL/GenBank/DDBJ whole genome shotgun (WGS) entry which is preliminary data.</text>
</comment>
<evidence type="ECO:0000259" key="4">
    <source>
        <dbReference type="PROSITE" id="PS51384"/>
    </source>
</evidence>
<organism evidence="5 6">
    <name type="scientific">Cylindrotheca closterium</name>
    <dbReference type="NCBI Taxonomy" id="2856"/>
    <lineage>
        <taxon>Eukaryota</taxon>
        <taxon>Sar</taxon>
        <taxon>Stramenopiles</taxon>
        <taxon>Ochrophyta</taxon>
        <taxon>Bacillariophyta</taxon>
        <taxon>Bacillariophyceae</taxon>
        <taxon>Bacillariophycidae</taxon>
        <taxon>Bacillariales</taxon>
        <taxon>Bacillariaceae</taxon>
        <taxon>Cylindrotheca</taxon>
    </lineage>
</organism>
<proteinExistence type="predicted"/>
<dbReference type="Gene3D" id="3.40.50.80">
    <property type="entry name" value="Nucleotide-binding domain of ferredoxin-NADP reductase (FNR) module"/>
    <property type="match status" value="1"/>
</dbReference>
<dbReference type="InterPro" id="IPR039261">
    <property type="entry name" value="FNR_nucleotide-bd"/>
</dbReference>
<dbReference type="Gene3D" id="2.40.30.10">
    <property type="entry name" value="Translation factors"/>
    <property type="match status" value="1"/>
</dbReference>
<dbReference type="Proteomes" id="UP001295423">
    <property type="component" value="Unassembled WGS sequence"/>
</dbReference>
<name>A0AAD2G2M0_9STRA</name>
<dbReference type="EMBL" id="CAKOGP040001958">
    <property type="protein sequence ID" value="CAJ1957965.1"/>
    <property type="molecule type" value="Genomic_DNA"/>
</dbReference>
<dbReference type="PROSITE" id="PS51384">
    <property type="entry name" value="FAD_FR"/>
    <property type="match status" value="1"/>
</dbReference>
<evidence type="ECO:0000313" key="6">
    <source>
        <dbReference type="Proteomes" id="UP001295423"/>
    </source>
</evidence>
<dbReference type="GO" id="GO:0016491">
    <property type="term" value="F:oxidoreductase activity"/>
    <property type="evidence" value="ECO:0007669"/>
    <property type="project" value="UniProtKB-KW"/>
</dbReference>
<dbReference type="SUPFAM" id="SSF52343">
    <property type="entry name" value="Ferredoxin reductase-like, C-terminal NADP-linked domain"/>
    <property type="match status" value="1"/>
</dbReference>
<keyword evidence="6" id="KW-1185">Reference proteome</keyword>
<dbReference type="CDD" id="cd00322">
    <property type="entry name" value="FNR_like"/>
    <property type="match status" value="1"/>
</dbReference>
<dbReference type="InterPro" id="IPR017938">
    <property type="entry name" value="Riboflavin_synthase-like_b-brl"/>
</dbReference>
<dbReference type="Pfam" id="PF00175">
    <property type="entry name" value="NAD_binding_1"/>
    <property type="match status" value="1"/>
</dbReference>
<evidence type="ECO:0000256" key="3">
    <source>
        <dbReference type="ARBA" id="ARBA00040516"/>
    </source>
</evidence>
<keyword evidence="2" id="KW-0520">NAD</keyword>
<dbReference type="SUPFAM" id="SSF63380">
    <property type="entry name" value="Riboflavin synthase domain-like"/>
    <property type="match status" value="1"/>
</dbReference>
<dbReference type="InterPro" id="IPR001433">
    <property type="entry name" value="OxRdtase_FAD/NAD-bd"/>
</dbReference>
<sequence>MIYHAAKITRKSLASPTVMILELNIPTLTKFLPGQWVDFMAPPHEWIGGFSIASPPSDLPQLTLAIKNSKAKASTWVHTESKVGSDLRVQVGGSCTLQRDDEEHDHDNEDDDKTVVFCAGGIGISPVLGNYRYLLDQQKKRRSASPGKVAAKPTMFLYSVSTQDELVFWEELVQLHKEQQEADQENRSRMIFSLTQSESWDDSFLLSSAEASSTEEEDIEETGIELRHGRYLQEFLEFAPEDAIHYICGPPKMNDDAVAFLKAKGVPASNIKCEKWW</sequence>
<reference evidence="5" key="1">
    <citation type="submission" date="2023-08" db="EMBL/GenBank/DDBJ databases">
        <authorList>
            <person name="Audoor S."/>
            <person name="Bilcke G."/>
        </authorList>
    </citation>
    <scope>NUCLEOTIDE SEQUENCE</scope>
</reference>
<evidence type="ECO:0000313" key="5">
    <source>
        <dbReference type="EMBL" id="CAJ1957965.1"/>
    </source>
</evidence>
<gene>
    <name evidence="5" type="ORF">CYCCA115_LOCUS16965</name>
</gene>
<keyword evidence="1" id="KW-0560">Oxidoreductase</keyword>
<dbReference type="GO" id="GO:0005739">
    <property type="term" value="C:mitochondrion"/>
    <property type="evidence" value="ECO:0007669"/>
    <property type="project" value="TreeGrafter"/>
</dbReference>
<dbReference type="InterPro" id="IPR017927">
    <property type="entry name" value="FAD-bd_FR_type"/>
</dbReference>